<dbReference type="Proteomes" id="UP000103899">
    <property type="component" value="Segment"/>
</dbReference>
<dbReference type="EMBL" id="JQ805139">
    <property type="protein sequence ID" value="AFK83896.1"/>
    <property type="molecule type" value="Genomic_DNA"/>
</dbReference>
<name>I3VQ52_9BETA</name>
<keyword evidence="3" id="KW-1185">Reference proteome</keyword>
<feature type="compositionally biased region" description="Basic and acidic residues" evidence="1">
    <location>
        <begin position="34"/>
        <end position="48"/>
    </location>
</feature>
<dbReference type="KEGG" id="vg:80534786"/>
<proteinExistence type="predicted"/>
<evidence type="ECO:0000313" key="2">
    <source>
        <dbReference type="EMBL" id="AFK83896.1"/>
    </source>
</evidence>
<dbReference type="RefSeq" id="YP_010797083.1">
    <property type="nucleotide sequence ID" value="NC_076129.1"/>
</dbReference>
<accession>I3VQ52</accession>
<protein>
    <submittedName>
        <fullName evidence="2">B63</fullName>
    </submittedName>
</protein>
<feature type="compositionally biased region" description="Basic and acidic residues" evidence="1">
    <location>
        <begin position="56"/>
        <end position="77"/>
    </location>
</feature>
<organism evidence="2 3">
    <name type="scientific">miniopterid betaherpesvirus 1</name>
    <dbReference type="NCBI Taxonomy" id="3070189"/>
    <lineage>
        <taxon>Viruses</taxon>
        <taxon>Duplodnaviria</taxon>
        <taxon>Heunggongvirae</taxon>
        <taxon>Peploviricota</taxon>
        <taxon>Herviviricetes</taxon>
        <taxon>Herpesvirales</taxon>
        <taxon>Orthoherpesviridae</taxon>
        <taxon>Betaherpesvirinae</taxon>
        <taxon>Quwivirus</taxon>
        <taxon>Quwivirus miniopteridbeta1</taxon>
    </lineage>
</organism>
<dbReference type="GeneID" id="80534786"/>
<sequence length="105" mass="11478">MPGEPGQRRGSAGAAPGEPGERRGSRGSAGAAPGERRDEPRERRDEPGRVPCLGRLSHDVTARNDGSCRELRSERRGQPSWHRPPVATNLNRKNHVLPLNTAHHL</sequence>
<reference evidence="2 3" key="1">
    <citation type="journal article" date="2012" name="J. Virol.">
        <title>A Novel Bat Herpesvirus Encodes Homologues of Major Histocompatibility Complex Classes I and II, C-Type Lectin, and a Unique Family of Immune-Related Genes.</title>
        <authorList>
            <person name="Zhang H."/>
            <person name="Todd S."/>
            <person name="Tachedjian M."/>
            <person name="Barr J.A."/>
            <person name="Luo M."/>
            <person name="Yu M."/>
            <person name="Marsh G.A."/>
            <person name="Crameri G."/>
            <person name="Wang L.F."/>
        </authorList>
    </citation>
    <scope>NUCLEOTIDE SEQUENCE [LARGE SCALE GENOMIC DNA]</scope>
    <source>
        <strain evidence="2">B7D8</strain>
    </source>
</reference>
<feature type="compositionally biased region" description="Low complexity" evidence="1">
    <location>
        <begin position="8"/>
        <end position="18"/>
    </location>
</feature>
<evidence type="ECO:0000313" key="3">
    <source>
        <dbReference type="Proteomes" id="UP000103899"/>
    </source>
</evidence>
<feature type="region of interest" description="Disordered" evidence="1">
    <location>
        <begin position="1"/>
        <end position="105"/>
    </location>
</feature>
<evidence type="ECO:0000256" key="1">
    <source>
        <dbReference type="SAM" id="MobiDB-lite"/>
    </source>
</evidence>